<sequence>MGELMGDRTATHSKAILCGYYGKGNGGDEALLATLLQMLPPTVQPIVMSGNPQDTFKRYQVQTCDRTSAFRILDCLQQSDYFIWGGGSLMQDVTSLASPIYYGGLMALAQQRGLKTIAWAQGIGPLKRPFTQWLTRQVLQGCHAISVRDAASAQLLSQWGINAALAPDPVWALEATAPPVSLDSPIIAVNLRPHPTLTQKRLQHLSQALARLQATTESLILFVPFQKSQDLPLAEAIAPQLPGKHQILTLEDPRQLKGLFNQVQFTIGMRLHTLIMAAAQSSPCFALSYDPKVTQLMHSLNLPGWELSQLPDNPDTLYETWLTHYHAKTPLSPNKIQALRDAACLHQQLLWQVIN</sequence>
<dbReference type="InterPro" id="IPR007345">
    <property type="entry name" value="Polysacch_pyruvyl_Trfase"/>
</dbReference>
<dbReference type="PANTHER" id="PTHR36836:SF1">
    <property type="entry name" value="COLANIC ACID BIOSYNTHESIS PROTEIN WCAK"/>
    <property type="match status" value="1"/>
</dbReference>
<protein>
    <submittedName>
        <fullName evidence="2">Polysaccharide pyruvyl transferase CsaB</fullName>
    </submittedName>
</protein>
<keyword evidence="3" id="KW-1185">Reference proteome</keyword>
<dbReference type="EMBL" id="JAIHOM010000038">
    <property type="protein sequence ID" value="MCW6036496.1"/>
    <property type="molecule type" value="Genomic_DNA"/>
</dbReference>
<feature type="domain" description="Polysaccharide pyruvyl transferase" evidence="1">
    <location>
        <begin position="25"/>
        <end position="291"/>
    </location>
</feature>
<dbReference type="NCBIfam" id="TIGR03609">
    <property type="entry name" value="S_layer_CsaB"/>
    <property type="match status" value="1"/>
</dbReference>
<dbReference type="Pfam" id="PF04230">
    <property type="entry name" value="PS_pyruv_trans"/>
    <property type="match status" value="1"/>
</dbReference>
<evidence type="ECO:0000259" key="1">
    <source>
        <dbReference type="Pfam" id="PF04230"/>
    </source>
</evidence>
<evidence type="ECO:0000313" key="3">
    <source>
        <dbReference type="Proteomes" id="UP001526426"/>
    </source>
</evidence>
<gene>
    <name evidence="2" type="primary">csaB</name>
    <name evidence="2" type="ORF">K4A83_09480</name>
</gene>
<dbReference type="PANTHER" id="PTHR36836">
    <property type="entry name" value="COLANIC ACID BIOSYNTHESIS PROTEIN WCAK"/>
    <property type="match status" value="1"/>
</dbReference>
<comment type="caution">
    <text evidence="2">The sequence shown here is derived from an EMBL/GenBank/DDBJ whole genome shotgun (WGS) entry which is preliminary data.</text>
</comment>
<reference evidence="2 3" key="1">
    <citation type="submission" date="2021-08" db="EMBL/GenBank/DDBJ databases">
        <title>Draft genome sequence of Spirulina subsalsa with high tolerance to salinity and hype-accumulation of phycocyanin.</title>
        <authorList>
            <person name="Pei H."/>
            <person name="Jiang L."/>
        </authorList>
    </citation>
    <scope>NUCLEOTIDE SEQUENCE [LARGE SCALE GENOMIC DNA]</scope>
    <source>
        <strain evidence="2 3">FACHB-351</strain>
    </source>
</reference>
<dbReference type="Proteomes" id="UP001526426">
    <property type="component" value="Unassembled WGS sequence"/>
</dbReference>
<evidence type="ECO:0000313" key="2">
    <source>
        <dbReference type="EMBL" id="MCW6036496.1"/>
    </source>
</evidence>
<dbReference type="InterPro" id="IPR019896">
    <property type="entry name" value="Polysacch_pyruvyl_Trfase_CsaB"/>
</dbReference>
<accession>A0ABT3L4Q9</accession>
<proteinExistence type="predicted"/>
<dbReference type="RefSeq" id="WP_265264268.1">
    <property type="nucleotide sequence ID" value="NZ_JAIHOM010000038.1"/>
</dbReference>
<keyword evidence="2" id="KW-0808">Transferase</keyword>
<organism evidence="2 3">
    <name type="scientific">Spirulina subsalsa FACHB-351</name>
    <dbReference type="NCBI Taxonomy" id="234711"/>
    <lineage>
        <taxon>Bacteria</taxon>
        <taxon>Bacillati</taxon>
        <taxon>Cyanobacteriota</taxon>
        <taxon>Cyanophyceae</taxon>
        <taxon>Spirulinales</taxon>
        <taxon>Spirulinaceae</taxon>
        <taxon>Spirulina</taxon>
    </lineage>
</organism>
<dbReference type="GO" id="GO:0016740">
    <property type="term" value="F:transferase activity"/>
    <property type="evidence" value="ECO:0007669"/>
    <property type="project" value="UniProtKB-KW"/>
</dbReference>
<name>A0ABT3L4Q9_9CYAN</name>